<keyword evidence="11" id="KW-1185">Reference proteome</keyword>
<evidence type="ECO:0000259" key="9">
    <source>
        <dbReference type="Pfam" id="PF08439"/>
    </source>
</evidence>
<proteinExistence type="inferred from homology"/>
<comment type="cofactor">
    <cofactor evidence="6">
        <name>Zn(2+)</name>
        <dbReference type="ChEBI" id="CHEBI:29105"/>
    </cofactor>
    <text evidence="6">Binds 1 zinc ion.</text>
</comment>
<dbReference type="EMBL" id="NBIV01000090">
    <property type="protein sequence ID" value="PXF44455.1"/>
    <property type="molecule type" value="Genomic_DNA"/>
</dbReference>
<name>A0A2V3IQR3_9FLOR</name>
<keyword evidence="3 6" id="KW-0378">Hydrolase</keyword>
<evidence type="ECO:0000256" key="4">
    <source>
        <dbReference type="ARBA" id="ARBA00022833"/>
    </source>
</evidence>
<keyword evidence="2 6" id="KW-0479">Metal-binding</keyword>
<feature type="domain" description="Peptidase M3A/M3B catalytic" evidence="8">
    <location>
        <begin position="245"/>
        <end position="627"/>
    </location>
</feature>
<dbReference type="SUPFAM" id="SSF55486">
    <property type="entry name" value="Metalloproteases ('zincins'), catalytic domain"/>
    <property type="match status" value="1"/>
</dbReference>
<dbReference type="OrthoDB" id="1686at2759"/>
<keyword evidence="1 6" id="KW-0645">Protease</keyword>
<dbReference type="GO" id="GO:0004222">
    <property type="term" value="F:metalloendopeptidase activity"/>
    <property type="evidence" value="ECO:0007669"/>
    <property type="project" value="InterPro"/>
</dbReference>
<dbReference type="InterPro" id="IPR042088">
    <property type="entry name" value="OligoPept_F_C"/>
</dbReference>
<protein>
    <submittedName>
        <fullName evidence="10">Group B oligopeptidase PepB</fullName>
    </submittedName>
</protein>
<evidence type="ECO:0000259" key="8">
    <source>
        <dbReference type="Pfam" id="PF01432"/>
    </source>
</evidence>
<dbReference type="STRING" id="448386.A0A2V3IQR3"/>
<comment type="caution">
    <text evidence="10">The sequence shown here is derived from an EMBL/GenBank/DDBJ whole genome shotgun (WGS) entry which is preliminary data.</text>
</comment>
<dbReference type="Pfam" id="PF08439">
    <property type="entry name" value="Peptidase_M3_N"/>
    <property type="match status" value="1"/>
</dbReference>
<dbReference type="Proteomes" id="UP000247409">
    <property type="component" value="Unassembled WGS sequence"/>
</dbReference>
<evidence type="ECO:0000256" key="6">
    <source>
        <dbReference type="RuleBase" id="RU003435"/>
    </source>
</evidence>
<dbReference type="Pfam" id="PF01432">
    <property type="entry name" value="Peptidase_M3"/>
    <property type="match status" value="1"/>
</dbReference>
<evidence type="ECO:0000256" key="1">
    <source>
        <dbReference type="ARBA" id="ARBA00022670"/>
    </source>
</evidence>
<keyword evidence="5 6" id="KW-0482">Metalloprotease</keyword>
<keyword evidence="4 6" id="KW-0862">Zinc</keyword>
<dbReference type="InterPro" id="IPR001567">
    <property type="entry name" value="Pept_M3A_M3B_dom"/>
</dbReference>
<reference evidence="10 11" key="1">
    <citation type="journal article" date="2018" name="Mol. Biol. Evol.">
        <title>Analysis of the draft genome of the red seaweed Gracilariopsis chorda provides insights into genome size evolution in Rhodophyta.</title>
        <authorList>
            <person name="Lee J."/>
            <person name="Yang E.C."/>
            <person name="Graf L."/>
            <person name="Yang J.H."/>
            <person name="Qiu H."/>
            <person name="Zel Zion U."/>
            <person name="Chan C.X."/>
            <person name="Stephens T.G."/>
            <person name="Weber A.P.M."/>
            <person name="Boo G.H."/>
            <person name="Boo S.M."/>
            <person name="Kim K.M."/>
            <person name="Shin Y."/>
            <person name="Jung M."/>
            <person name="Lee S.J."/>
            <person name="Yim H.S."/>
            <person name="Lee J.H."/>
            <person name="Bhattacharya D."/>
            <person name="Yoon H.S."/>
        </authorList>
    </citation>
    <scope>NUCLEOTIDE SEQUENCE [LARGE SCALE GENOMIC DNA]</scope>
    <source>
        <strain evidence="10 11">SKKU-2015</strain>
        <tissue evidence="10">Whole body</tissue>
    </source>
</reference>
<evidence type="ECO:0000256" key="3">
    <source>
        <dbReference type="ARBA" id="ARBA00022801"/>
    </source>
</evidence>
<dbReference type="PANTHER" id="PTHR34217:SF1">
    <property type="entry name" value="CARBOXYPEPTIDASE 1"/>
    <property type="match status" value="1"/>
</dbReference>
<dbReference type="GO" id="GO:0046872">
    <property type="term" value="F:metal ion binding"/>
    <property type="evidence" value="ECO:0007669"/>
    <property type="project" value="UniProtKB-UniRule"/>
</dbReference>
<gene>
    <name evidence="10" type="ORF">BWQ96_05783</name>
</gene>
<dbReference type="AlphaFoldDB" id="A0A2V3IQR3"/>
<evidence type="ECO:0000256" key="2">
    <source>
        <dbReference type="ARBA" id="ARBA00022723"/>
    </source>
</evidence>
<comment type="similarity">
    <text evidence="6">Belongs to the peptidase M3 family.</text>
</comment>
<feature type="domain" description="Oligopeptidase F N-terminal" evidence="9">
    <location>
        <begin position="162"/>
        <end position="215"/>
    </location>
</feature>
<evidence type="ECO:0000256" key="7">
    <source>
        <dbReference type="SAM" id="SignalP"/>
    </source>
</evidence>
<dbReference type="Gene3D" id="1.20.140.70">
    <property type="entry name" value="Oligopeptidase f, N-terminal domain"/>
    <property type="match status" value="1"/>
</dbReference>
<dbReference type="InterPro" id="IPR001333">
    <property type="entry name" value="Peptidase_M32_Taq"/>
</dbReference>
<dbReference type="PANTHER" id="PTHR34217">
    <property type="entry name" value="METAL-DEPENDENT CARBOXYPEPTIDASE"/>
    <property type="match status" value="1"/>
</dbReference>
<accession>A0A2V3IQR3</accession>
<evidence type="ECO:0000256" key="5">
    <source>
        <dbReference type="ARBA" id="ARBA00023049"/>
    </source>
</evidence>
<evidence type="ECO:0000313" key="11">
    <source>
        <dbReference type="Proteomes" id="UP000247409"/>
    </source>
</evidence>
<organism evidence="10 11">
    <name type="scientific">Gracilariopsis chorda</name>
    <dbReference type="NCBI Taxonomy" id="448386"/>
    <lineage>
        <taxon>Eukaryota</taxon>
        <taxon>Rhodophyta</taxon>
        <taxon>Florideophyceae</taxon>
        <taxon>Rhodymeniophycidae</taxon>
        <taxon>Gracilariales</taxon>
        <taxon>Gracilariaceae</taxon>
        <taxon>Gracilariopsis</taxon>
    </lineage>
</organism>
<dbReference type="Gene3D" id="1.10.1370.20">
    <property type="entry name" value="Oligoendopeptidase f, C-terminal domain"/>
    <property type="match status" value="1"/>
</dbReference>
<dbReference type="GO" id="GO:0004181">
    <property type="term" value="F:metallocarboxypeptidase activity"/>
    <property type="evidence" value="ECO:0007669"/>
    <property type="project" value="InterPro"/>
</dbReference>
<keyword evidence="7" id="KW-0732">Signal</keyword>
<dbReference type="InterPro" id="IPR013647">
    <property type="entry name" value="OligopepF_N_dom"/>
</dbReference>
<evidence type="ECO:0000313" key="10">
    <source>
        <dbReference type="EMBL" id="PXF44455.1"/>
    </source>
</evidence>
<feature type="chain" id="PRO_5015896418" evidence="7">
    <location>
        <begin position="28"/>
        <end position="665"/>
    </location>
</feature>
<feature type="signal peptide" evidence="7">
    <location>
        <begin position="1"/>
        <end position="27"/>
    </location>
</feature>
<dbReference type="GO" id="GO:0006508">
    <property type="term" value="P:proteolysis"/>
    <property type="evidence" value="ECO:0007669"/>
    <property type="project" value="UniProtKB-KW"/>
</dbReference>
<sequence>MAMFYVQSKAALLIVCTLPVFFAFTHASLDPSPKNQYQGPSWVLPYSSTEDPSLLSNLDEAKECGKLMNETASEIRHLVDKASDITLAEAHEERLIPALVSMNKNYWKGFALLFDAGVYVSERLNVDGTDRDAQVFGGKVNNILIPFLQAHLPAAIILKLCKDEVFEEFLNSDESAKEAEFFLREARKLKPHALSFAEENIITGLSDPGFTAWKAVWGDCSSAVNVTLELNGVKEEMGLAAVISLIDHPDSETRHQAWMAERKGWLSIENPLAAALNSITKWRFTNDKLRNHASSLTETLSAARMTKPSHDAMFRMIEKHAKDNRGTLRIQAEAWGKQVLDPWDLWASSPLETEEDLVPFDQAIDLIAEVVGEYVPEAREFVKGMRDDKLIEASIGNTKKSGAHCAFFPVQKVPVVYMDSFNGGRLKLNVLAHELGHAYHVEIMKGLPLSQMIFGLNLAETASLFFEAIIDDKMLSEANDLKDSVSAHYRTNRRVADYLLHRPTRFEFEVKMHEQVEKGKLSKSVVNDLMVESWKQYYGDAVSELDEMGYFAYKTLHYYKTDTPFYNWQYSFGYLMAEKLFQKCKENKSSCKQVYHNFFMDSGIMTAEELVQKHLDYDISQDTIWEEIATEVENKISRFKTEWEKYKGRQNITEGTCEVDGAQCK</sequence>